<dbReference type="PANTHER" id="PTHR21198">
    <property type="entry name" value="GLUTAMATE RACEMASE"/>
    <property type="match status" value="1"/>
</dbReference>
<proteinExistence type="predicted"/>
<dbReference type="Gene3D" id="3.40.50.1860">
    <property type="match status" value="1"/>
</dbReference>
<dbReference type="Pfam" id="PF01177">
    <property type="entry name" value="Asp_Glu_race"/>
    <property type="match status" value="1"/>
</dbReference>
<dbReference type="PANTHER" id="PTHR21198:SF7">
    <property type="entry name" value="ASPARTATE-GLUTAMATE RACEMASE FAMILY"/>
    <property type="match status" value="1"/>
</dbReference>
<dbReference type="PATRIC" id="fig|1618429.3.peg.250"/>
<keyword evidence="1" id="KW-0413">Isomerase</keyword>
<name>A0A0G0WMV8_9BACT</name>
<protein>
    <submittedName>
        <fullName evidence="2">Amino acid racemase</fullName>
    </submittedName>
</protein>
<dbReference type="InterPro" id="IPR001920">
    <property type="entry name" value="Asp/Glu_race"/>
</dbReference>
<gene>
    <name evidence="2" type="ORF">UU67_C0008G0021</name>
</gene>
<dbReference type="EMBL" id="LCBN01000008">
    <property type="protein sequence ID" value="KKS14089.1"/>
    <property type="molecule type" value="Genomic_DNA"/>
</dbReference>
<evidence type="ECO:0000256" key="1">
    <source>
        <dbReference type="ARBA" id="ARBA00023235"/>
    </source>
</evidence>
<dbReference type="InterPro" id="IPR018187">
    <property type="entry name" value="Asp/Glu_racemase_AS_1"/>
</dbReference>
<accession>A0A0G0WMV8</accession>
<dbReference type="SUPFAM" id="SSF53681">
    <property type="entry name" value="Aspartate/glutamate racemase"/>
    <property type="match status" value="1"/>
</dbReference>
<dbReference type="Proteomes" id="UP000034753">
    <property type="component" value="Unassembled WGS sequence"/>
</dbReference>
<comment type="caution">
    <text evidence="2">The sequence shown here is derived from an EMBL/GenBank/DDBJ whole genome shotgun (WGS) entry which is preliminary data.</text>
</comment>
<reference evidence="2 3" key="1">
    <citation type="journal article" date="2015" name="Nature">
        <title>rRNA introns, odd ribosomes, and small enigmatic genomes across a large radiation of phyla.</title>
        <authorList>
            <person name="Brown C.T."/>
            <person name="Hug L.A."/>
            <person name="Thomas B.C."/>
            <person name="Sharon I."/>
            <person name="Castelle C.J."/>
            <person name="Singh A."/>
            <person name="Wilkins M.J."/>
            <person name="Williams K.H."/>
            <person name="Banfield J.F."/>
        </authorList>
    </citation>
    <scope>NUCLEOTIDE SEQUENCE [LARGE SCALE GENOMIC DNA]</scope>
</reference>
<dbReference type="GO" id="GO:0047661">
    <property type="term" value="F:amino-acid racemase activity"/>
    <property type="evidence" value="ECO:0007669"/>
    <property type="project" value="InterPro"/>
</dbReference>
<evidence type="ECO:0000313" key="3">
    <source>
        <dbReference type="Proteomes" id="UP000034753"/>
    </source>
</evidence>
<sequence length="153" mass="16722">MKKQKKIIGILGGMGPQASAKLVQILVDLSAREFGAKNNDDFPEIVLDSFPHPDFISSKENSKIVVNMLKKRISKMEQMNVSIFALACNTAHIMLGKLQKSSKKPFVSMIEEVAKQVSNCGVARVGLLASPTTFKSGLSQEALGPERIVYETI</sequence>
<dbReference type="AlphaFoldDB" id="A0A0G0WMV8"/>
<organism evidence="2 3">
    <name type="scientific">Candidatus Daviesbacteria bacterium GW2011_GWB1_41_5</name>
    <dbReference type="NCBI Taxonomy" id="1618429"/>
    <lineage>
        <taxon>Bacteria</taxon>
        <taxon>Candidatus Daviesiibacteriota</taxon>
    </lineage>
</organism>
<evidence type="ECO:0000313" key="2">
    <source>
        <dbReference type="EMBL" id="KKS14089.1"/>
    </source>
</evidence>
<dbReference type="InterPro" id="IPR015942">
    <property type="entry name" value="Asp/Glu/hydantoin_racemase"/>
</dbReference>
<dbReference type="PROSITE" id="PS00923">
    <property type="entry name" value="ASP_GLU_RACEMASE_1"/>
    <property type="match status" value="1"/>
</dbReference>